<dbReference type="SUPFAM" id="SSF56935">
    <property type="entry name" value="Porins"/>
    <property type="match status" value="1"/>
</dbReference>
<keyword evidence="3" id="KW-1185">Reference proteome</keyword>
<feature type="chain" id="PRO_5025625596" description="Porin" evidence="1">
    <location>
        <begin position="23"/>
        <end position="396"/>
    </location>
</feature>
<dbReference type="Gene3D" id="2.40.160.10">
    <property type="entry name" value="Porin"/>
    <property type="match status" value="1"/>
</dbReference>
<protein>
    <recommendedName>
        <fullName evidence="4">Porin</fullName>
    </recommendedName>
</protein>
<sequence length="396" mass="43795">MLQPVHPLLFALALALPIGVAAEDKDPPRLGIKGFGTLGLARSDDSDAGFVRDLSQPRGLTTHWSGKIDSVLGVQANYRFGERTEAVLQAVSRYRYDNGFGPEITWAFLRHDFSPEWSLRAGRIGTEFFMLSDSRLVGYANLTVRPPVEFYGPLVFSYFDGLDLAATTQLGSGLLRGKLFAGHAAERAPVAPGLSWNLQGSRMFGGHVDYLSGPWQVRLGHTAIRFSHEMPINEFAGIDVLGLAPQLAAQGTWSHYDSLGVVYEQGALQIQGMVNRIHNETDQYEDSWAGYLIGAYRLGNFTPYTGYSQTRSSPLSLPAEMPAAQAAVIRYALSYSHSDQRTIFIGTRWDFAQNLALKAQVDRTHGQPDSRFLFRETTSGWDGRMTVFSLALDFVF</sequence>
<comment type="caution">
    <text evidence="2">The sequence shown here is derived from an EMBL/GenBank/DDBJ whole genome shotgun (WGS) entry which is preliminary data.</text>
</comment>
<keyword evidence="1" id="KW-0732">Signal</keyword>
<dbReference type="Proteomes" id="UP000389128">
    <property type="component" value="Unassembled WGS sequence"/>
</dbReference>
<evidence type="ECO:0000256" key="1">
    <source>
        <dbReference type="SAM" id="SignalP"/>
    </source>
</evidence>
<accession>A0A6C2CXC3</accession>
<proteinExistence type="predicted"/>
<name>A0A6C2CXC3_9RHOO</name>
<dbReference type="RefSeq" id="WP_148578890.1">
    <property type="nucleotide sequence ID" value="NZ_SDKK01000008.1"/>
</dbReference>
<gene>
    <name evidence="2" type="ORF">ETQ85_09910</name>
</gene>
<organism evidence="2 3">
    <name type="scientific">Zoogloea oleivorans</name>
    <dbReference type="NCBI Taxonomy" id="1552750"/>
    <lineage>
        <taxon>Bacteria</taxon>
        <taxon>Pseudomonadati</taxon>
        <taxon>Pseudomonadota</taxon>
        <taxon>Betaproteobacteria</taxon>
        <taxon>Rhodocyclales</taxon>
        <taxon>Zoogloeaceae</taxon>
        <taxon>Zoogloea</taxon>
    </lineage>
</organism>
<dbReference type="InterPro" id="IPR023614">
    <property type="entry name" value="Porin_dom_sf"/>
</dbReference>
<reference evidence="2 3" key="1">
    <citation type="submission" date="2019-01" db="EMBL/GenBank/DDBJ databases">
        <title>Zoogloea oleivorans genome sequencing and assembly.</title>
        <authorList>
            <person name="Tancsics A."/>
            <person name="Farkas M."/>
            <person name="Kriszt B."/>
            <person name="Maroti G."/>
            <person name="Horvath B."/>
        </authorList>
    </citation>
    <scope>NUCLEOTIDE SEQUENCE [LARGE SCALE GENOMIC DNA]</scope>
    <source>
        <strain evidence="2 3">Buc</strain>
    </source>
</reference>
<evidence type="ECO:0008006" key="4">
    <source>
        <dbReference type="Google" id="ProtNLM"/>
    </source>
</evidence>
<feature type="signal peptide" evidence="1">
    <location>
        <begin position="1"/>
        <end position="22"/>
    </location>
</feature>
<evidence type="ECO:0000313" key="2">
    <source>
        <dbReference type="EMBL" id="TYC58830.1"/>
    </source>
</evidence>
<evidence type="ECO:0000313" key="3">
    <source>
        <dbReference type="Proteomes" id="UP000389128"/>
    </source>
</evidence>
<dbReference type="AlphaFoldDB" id="A0A6C2CXC3"/>
<dbReference type="OrthoDB" id="197869at2"/>
<dbReference type="EMBL" id="SDKK01000008">
    <property type="protein sequence ID" value="TYC58830.1"/>
    <property type="molecule type" value="Genomic_DNA"/>
</dbReference>